<dbReference type="Pfam" id="PF00196">
    <property type="entry name" value="GerE"/>
    <property type="match status" value="1"/>
</dbReference>
<organism evidence="4 5">
    <name type="scientific">Nocardia rhamnosiphila</name>
    <dbReference type="NCBI Taxonomy" id="426716"/>
    <lineage>
        <taxon>Bacteria</taxon>
        <taxon>Bacillati</taxon>
        <taxon>Actinomycetota</taxon>
        <taxon>Actinomycetes</taxon>
        <taxon>Mycobacteriales</taxon>
        <taxon>Nocardiaceae</taxon>
        <taxon>Nocardia</taxon>
    </lineage>
</organism>
<protein>
    <submittedName>
        <fullName evidence="4">AAA family ATPase</fullName>
    </submittedName>
</protein>
<dbReference type="SMART" id="SM00421">
    <property type="entry name" value="HTH_LUXR"/>
    <property type="match status" value="1"/>
</dbReference>
<dbReference type="InterPro" id="IPR027417">
    <property type="entry name" value="P-loop_NTPase"/>
</dbReference>
<evidence type="ECO:0000256" key="1">
    <source>
        <dbReference type="ARBA" id="ARBA00022741"/>
    </source>
</evidence>
<keyword evidence="2" id="KW-0067">ATP-binding</keyword>
<dbReference type="SUPFAM" id="SSF52540">
    <property type="entry name" value="P-loop containing nucleoside triphosphate hydrolases"/>
    <property type="match status" value="1"/>
</dbReference>
<feature type="domain" description="HTH luxR-type" evidence="3">
    <location>
        <begin position="861"/>
        <end position="926"/>
    </location>
</feature>
<dbReference type="SUPFAM" id="SSF46894">
    <property type="entry name" value="C-terminal effector domain of the bipartite response regulators"/>
    <property type="match status" value="1"/>
</dbReference>
<dbReference type="Gene3D" id="1.25.40.10">
    <property type="entry name" value="Tetratricopeptide repeat domain"/>
    <property type="match status" value="1"/>
</dbReference>
<dbReference type="PANTHER" id="PTHR16305">
    <property type="entry name" value="TESTICULAR SOLUBLE ADENYLYL CYCLASE"/>
    <property type="match status" value="1"/>
</dbReference>
<dbReference type="InterPro" id="IPR036388">
    <property type="entry name" value="WH-like_DNA-bd_sf"/>
</dbReference>
<dbReference type="InterPro" id="IPR016032">
    <property type="entry name" value="Sig_transdc_resp-reg_C-effctor"/>
</dbReference>
<dbReference type="EMBL" id="JBEYBF010000015">
    <property type="protein sequence ID" value="MEU1954372.1"/>
    <property type="molecule type" value="Genomic_DNA"/>
</dbReference>
<evidence type="ECO:0000256" key="2">
    <source>
        <dbReference type="ARBA" id="ARBA00022840"/>
    </source>
</evidence>
<evidence type="ECO:0000313" key="5">
    <source>
        <dbReference type="Proteomes" id="UP001550628"/>
    </source>
</evidence>
<dbReference type="PRINTS" id="PR00038">
    <property type="entry name" value="HTHLUXR"/>
</dbReference>
<dbReference type="Gene3D" id="3.40.50.300">
    <property type="entry name" value="P-loop containing nucleotide triphosphate hydrolases"/>
    <property type="match status" value="1"/>
</dbReference>
<keyword evidence="1" id="KW-0547">Nucleotide-binding</keyword>
<dbReference type="RefSeq" id="WP_356958375.1">
    <property type="nucleotide sequence ID" value="NZ_JBEYBD010000012.1"/>
</dbReference>
<keyword evidence="5" id="KW-1185">Reference proteome</keyword>
<dbReference type="PROSITE" id="PS00622">
    <property type="entry name" value="HTH_LUXR_1"/>
    <property type="match status" value="1"/>
</dbReference>
<dbReference type="PANTHER" id="PTHR16305:SF35">
    <property type="entry name" value="TRANSCRIPTIONAL ACTIVATOR DOMAIN"/>
    <property type="match status" value="1"/>
</dbReference>
<gene>
    <name evidence="4" type="ORF">ABZ510_21205</name>
</gene>
<proteinExistence type="predicted"/>
<dbReference type="Gene3D" id="1.10.10.10">
    <property type="entry name" value="Winged helix-like DNA-binding domain superfamily/Winged helix DNA-binding domain"/>
    <property type="match status" value="1"/>
</dbReference>
<evidence type="ECO:0000259" key="3">
    <source>
        <dbReference type="PROSITE" id="PS50043"/>
    </source>
</evidence>
<dbReference type="Proteomes" id="UP001550628">
    <property type="component" value="Unassembled WGS sequence"/>
</dbReference>
<dbReference type="PROSITE" id="PS50043">
    <property type="entry name" value="HTH_LUXR_2"/>
    <property type="match status" value="1"/>
</dbReference>
<name>A0ABV2WU46_9NOCA</name>
<dbReference type="InterPro" id="IPR011990">
    <property type="entry name" value="TPR-like_helical_dom_sf"/>
</dbReference>
<dbReference type="Pfam" id="PF13191">
    <property type="entry name" value="AAA_16"/>
    <property type="match status" value="1"/>
</dbReference>
<sequence>MQQSLATVFVGRDAEVAALVSGGRTALAGRGAVILVEGEAGIGKTTLLGAAARQFAELGLQVRTSRARELQQDVPFAALATWLVTGDPPADSDPIRTLLDGADQAGDAAATHEFALAELLLEQIRAWCAEQPVALLLDDVHWADRSSLAVLHRLCTLADRLPLVLVLSTRPVTSDPAFAVLTATLTACAATTVRLGALPDAATTTMVREMVGTVPPPALLRQVARAYGHPLHITELVAASLLDPAGDAKPTTGSARQPVGSLAEAIWRRAESLSRPTRDLLPMAAALGPKVDVVELAAVLDGHIMEVWSAVTEATDAGLLTMVDSELAFRHDLIRHVLAERLPASLRSDLLRRAGRVLQTTGAPIERVAYYLSIGGRELEPASLQWLLSVSDTLIVRAPELAMRLLTRIVDTAGLDTATRAALIRMRTRALLWNGRTDQAEATLRVALRHRPEHADDPGLRWLLAHVCHAQGRLAEAVEVAETALNTLDLGDADAARFLGLCALDNFFLERFAEAEQAGRHAVALGRQSGNSLATGYGLMALGAVRYTQGYLDEALEISTESLTVLQDGAGSDQIDPYVLYAHCLIELDRPAAAVEALQTAIGHNRRMHGLYLAANLMAKARMFLLNGRWDEAIAECRACLETADVLGYAPVAHSVMALIGIHRGAAPPGDALVADDRLGTAGYGYMQPWVTALVHETRGNPEPALRLLVETHAKLAGGMSASTLHYILPDIARLAFDAGDAEALHGARTAADELVAKQWTAARSGIAQLCRGLADRDSDALFAAAREFAHCDWPLYEAQAYEDAAIVLAAGGRGADARGALESAVQLYTRLGASWDTARAVARIRRYGIRRGVRGPRNRPKTGWASLTETERSVAVQVADGSSNADIAAQMFLSRRTVQSHVSSILAKLGVRSRRDIAAAMTAAGR</sequence>
<accession>A0ABV2WU46</accession>
<dbReference type="SUPFAM" id="SSF48452">
    <property type="entry name" value="TPR-like"/>
    <property type="match status" value="1"/>
</dbReference>
<dbReference type="InterPro" id="IPR000792">
    <property type="entry name" value="Tscrpt_reg_LuxR_C"/>
</dbReference>
<dbReference type="CDD" id="cd06170">
    <property type="entry name" value="LuxR_C_like"/>
    <property type="match status" value="1"/>
</dbReference>
<evidence type="ECO:0000313" key="4">
    <source>
        <dbReference type="EMBL" id="MEU1954372.1"/>
    </source>
</evidence>
<reference evidence="4 5" key="1">
    <citation type="submission" date="2024-06" db="EMBL/GenBank/DDBJ databases">
        <title>The Natural Products Discovery Center: Release of the First 8490 Sequenced Strains for Exploring Actinobacteria Biosynthetic Diversity.</title>
        <authorList>
            <person name="Kalkreuter E."/>
            <person name="Kautsar S.A."/>
            <person name="Yang D."/>
            <person name="Bader C.D."/>
            <person name="Teijaro C.N."/>
            <person name="Fluegel L."/>
            <person name="Davis C.M."/>
            <person name="Simpson J.R."/>
            <person name="Lauterbach L."/>
            <person name="Steele A.D."/>
            <person name="Gui C."/>
            <person name="Meng S."/>
            <person name="Li G."/>
            <person name="Viehrig K."/>
            <person name="Ye F."/>
            <person name="Su P."/>
            <person name="Kiefer A.F."/>
            <person name="Nichols A."/>
            <person name="Cepeda A.J."/>
            <person name="Yan W."/>
            <person name="Fan B."/>
            <person name="Jiang Y."/>
            <person name="Adhikari A."/>
            <person name="Zheng C.-J."/>
            <person name="Schuster L."/>
            <person name="Cowan T.M."/>
            <person name="Smanski M.J."/>
            <person name="Chevrette M.G."/>
            <person name="De Carvalho L.P.S."/>
            <person name="Shen B."/>
        </authorList>
    </citation>
    <scope>NUCLEOTIDE SEQUENCE [LARGE SCALE GENOMIC DNA]</scope>
    <source>
        <strain evidence="4 5">NPDC019708</strain>
    </source>
</reference>
<comment type="caution">
    <text evidence="4">The sequence shown here is derived from an EMBL/GenBank/DDBJ whole genome shotgun (WGS) entry which is preliminary data.</text>
</comment>
<dbReference type="InterPro" id="IPR041664">
    <property type="entry name" value="AAA_16"/>
</dbReference>